<accession>A0A146JZT1</accession>
<name>A0A146JZT1_9EUKA</name>
<protein>
    <submittedName>
        <fullName evidence="2">Uncharacterized protein</fullName>
    </submittedName>
</protein>
<sequence>NDSHVCYTQYYLKDGCELCQIIGESEEYTPIGYFGRRNQFVIEGSSFLNDSKIYFFDSLTKSIYSLDFDLNIQLILQIKNPPQNKSQKFVVLHGFIYYVSQQGIAKYDHKQMVELLIRDEPMCVIQEFDSFIFFANSRGKYWFYQCTDDSQKEIKSGFDYKEFHQNFGNLPIVKIKNGLVAINSQKQLCESQSLNKFYCELMGFVVCEQQLELKAKYLKIASQNKLIFELHYAEASQKEKEIRQQIKKEEDEYQKNLISPNWVHVRNTNYFITIENKMVQKTGPEGTEREICQLSADLLVQGPGYVYQKYFILYDSKNNAIVQFNLQNLLLQTLKTVKDFVVGAGQKFAVVQNQLVYLTTKGVKIMNLDDKKETDLVLMPEIRLIQSFNNYLSINTLNDCYVFQYKFGRFSKVLDQTDIQISPQSCHVGVVMDSENFYNIKTLEPVGAVQTDRVYHQQLGFTQIESQKLVQEYLQYTKLYCCDFYEELLVSQPITQNEFNQEIQTLLQNLFDEDASNDFVVLEYIEKNFLLFLRFVEMYICYIDFRCLDFLQQEQMAQIVPLLKENIEDIFKMIPEKLFKMILKSFSNSNQKEKIKFARFLLSQNEIIDEGVEFLQKMICDIKDSLQIDEFYDWRDCLVRENKEIQGQIEQKGHKIDTIEFSDYFQDYYTRPNSDKKDRTEELELLKQIEKKLAQLSQRADEAENIIRITSTSLNGSKM</sequence>
<dbReference type="EMBL" id="GDID01006404">
    <property type="protein sequence ID" value="JAP90202.1"/>
    <property type="molecule type" value="Transcribed_RNA"/>
</dbReference>
<feature type="non-terminal residue" evidence="2">
    <location>
        <position position="1"/>
    </location>
</feature>
<evidence type="ECO:0000256" key="1">
    <source>
        <dbReference type="SAM" id="Coils"/>
    </source>
</evidence>
<evidence type="ECO:0000313" key="2">
    <source>
        <dbReference type="EMBL" id="JAP90202.1"/>
    </source>
</evidence>
<feature type="coiled-coil region" evidence="1">
    <location>
        <begin position="679"/>
        <end position="706"/>
    </location>
</feature>
<gene>
    <name evidence="2" type="ORF">TPC1_30303</name>
</gene>
<keyword evidence="1" id="KW-0175">Coiled coil</keyword>
<reference evidence="2" key="1">
    <citation type="submission" date="2015-07" db="EMBL/GenBank/DDBJ databases">
        <title>Adaptation to a free-living lifestyle via gene acquisitions in the diplomonad Trepomonas sp. PC1.</title>
        <authorList>
            <person name="Xu F."/>
            <person name="Jerlstrom-Hultqvist J."/>
            <person name="Kolisko M."/>
            <person name="Simpson A.G.B."/>
            <person name="Roger A.J."/>
            <person name="Svard S.G."/>
            <person name="Andersson J.O."/>
        </authorList>
    </citation>
    <scope>NUCLEOTIDE SEQUENCE</scope>
    <source>
        <strain evidence="2">PC1</strain>
    </source>
</reference>
<dbReference type="AlphaFoldDB" id="A0A146JZT1"/>
<proteinExistence type="predicted"/>
<organism evidence="2">
    <name type="scientific">Trepomonas sp. PC1</name>
    <dbReference type="NCBI Taxonomy" id="1076344"/>
    <lineage>
        <taxon>Eukaryota</taxon>
        <taxon>Metamonada</taxon>
        <taxon>Diplomonadida</taxon>
        <taxon>Hexamitidae</taxon>
        <taxon>Hexamitinae</taxon>
        <taxon>Trepomonas</taxon>
    </lineage>
</organism>